<reference evidence="1 2" key="1">
    <citation type="submission" date="2022-07" db="EMBL/GenBank/DDBJ databases">
        <title>Genome stability of Gluconacetobacter entanii AV429.</title>
        <authorList>
            <person name="Trcek J."/>
            <person name="Cepec E."/>
        </authorList>
    </citation>
    <scope>NUCLEOTIDE SEQUENCE [LARGE SCALE GENOMIC DNA]</scope>
    <source>
        <strain evidence="1 2">AV429_2022</strain>
    </source>
</reference>
<keyword evidence="1" id="KW-0540">Nuclease</keyword>
<dbReference type="InterPro" id="IPR018577">
    <property type="entry name" value="Restrct_endonuc_II_Bpu10I"/>
</dbReference>
<dbReference type="Proteomes" id="UP001526337">
    <property type="component" value="Unassembled WGS sequence"/>
</dbReference>
<sequence>MSEPQVYTHGARLARKAAKDAKLVPVLERYEAWKAASLAVDGRDEADIIALTGLLNDYKNAVEPTLDARANSAQEGLQPSILEEFLGYLFANVSTDIGQDLLRRPASSFIGLIFNPRDVHALVEAPEFTLREKDHDFVLGACVTLSIQAEGSTFTRSDKLVVPAVAIECKRYLERNMLDECAGTAERIKKATPYCRYIVASEFLKLDRALPELSQIDEIYVLRKQRNLERNTDIVLNPIYPELIVHLYQDVISHLKRIWWDPESGLTSGRVFNLPR</sequence>
<dbReference type="GO" id="GO:0016787">
    <property type="term" value="F:hydrolase activity"/>
    <property type="evidence" value="ECO:0007669"/>
    <property type="project" value="UniProtKB-KW"/>
</dbReference>
<keyword evidence="1" id="KW-0255">Endonuclease</keyword>
<dbReference type="EMBL" id="JANGSQ010000078">
    <property type="protein sequence ID" value="MCW4589450.1"/>
    <property type="molecule type" value="Genomic_DNA"/>
</dbReference>
<dbReference type="GO" id="GO:0004519">
    <property type="term" value="F:endonuclease activity"/>
    <property type="evidence" value="ECO:0007669"/>
    <property type="project" value="UniProtKB-KW"/>
</dbReference>
<comment type="caution">
    <text evidence="1">The sequence shown here is derived from an EMBL/GenBank/DDBJ whole genome shotgun (WGS) entry which is preliminary data.</text>
</comment>
<protein>
    <submittedName>
        <fullName evidence="1">Bpu10I family restriction endonuclease</fullName>
        <ecNumber evidence="1">3.1.21.-</ecNumber>
    </submittedName>
</protein>
<keyword evidence="2" id="KW-1185">Reference proteome</keyword>
<gene>
    <name evidence="1" type="ORF">NO263_02490</name>
</gene>
<dbReference type="Pfam" id="PF09549">
    <property type="entry name" value="RE_Bpu10I"/>
    <property type="match status" value="1"/>
</dbReference>
<accession>A0ABT3K235</accession>
<name>A0ABT3K235_9PROT</name>
<evidence type="ECO:0000313" key="1">
    <source>
        <dbReference type="EMBL" id="MCW4589450.1"/>
    </source>
</evidence>
<proteinExistence type="predicted"/>
<dbReference type="EC" id="3.1.21.-" evidence="1"/>
<dbReference type="RefSeq" id="WP_171789997.1">
    <property type="nucleotide sequence ID" value="NZ_JABJWD010000019.1"/>
</dbReference>
<evidence type="ECO:0000313" key="2">
    <source>
        <dbReference type="Proteomes" id="UP001526337"/>
    </source>
</evidence>
<keyword evidence="1" id="KW-0378">Hydrolase</keyword>
<organism evidence="1 2">
    <name type="scientific">Gluconacetobacter entanii</name>
    <dbReference type="NCBI Taxonomy" id="108528"/>
    <lineage>
        <taxon>Bacteria</taxon>
        <taxon>Pseudomonadati</taxon>
        <taxon>Pseudomonadota</taxon>
        <taxon>Alphaproteobacteria</taxon>
        <taxon>Acetobacterales</taxon>
        <taxon>Acetobacteraceae</taxon>
        <taxon>Gluconacetobacter</taxon>
    </lineage>
</organism>